<keyword evidence="1" id="KW-0812">Transmembrane</keyword>
<comment type="caution">
    <text evidence="2">The sequence shown here is derived from an EMBL/GenBank/DDBJ whole genome shotgun (WGS) entry which is preliminary data.</text>
</comment>
<organism evidence="2 3">
    <name type="scientific">Enterococcus casseliflavus</name>
    <name type="common">Enterococcus flavescens</name>
    <dbReference type="NCBI Taxonomy" id="37734"/>
    <lineage>
        <taxon>Bacteria</taxon>
        <taxon>Bacillati</taxon>
        <taxon>Bacillota</taxon>
        <taxon>Bacilli</taxon>
        <taxon>Lactobacillales</taxon>
        <taxon>Enterococcaceae</taxon>
        <taxon>Enterococcus</taxon>
    </lineage>
</organism>
<feature type="transmembrane region" description="Helical" evidence="1">
    <location>
        <begin position="12"/>
        <end position="29"/>
    </location>
</feature>
<dbReference type="AlphaFoldDB" id="A0AAW8UQU5"/>
<name>A0AAW8UQU5_ENTCA</name>
<evidence type="ECO:0000313" key="3">
    <source>
        <dbReference type="Proteomes" id="UP001268896"/>
    </source>
</evidence>
<gene>
    <name evidence="2" type="ORF">P7I32_16140</name>
</gene>
<dbReference type="RefSeq" id="WP_005231960.1">
    <property type="nucleotide sequence ID" value="NZ_JARQDV010000018.1"/>
</dbReference>
<keyword evidence="1" id="KW-1133">Transmembrane helix</keyword>
<evidence type="ECO:0000313" key="2">
    <source>
        <dbReference type="EMBL" id="MDT2966112.1"/>
    </source>
</evidence>
<keyword evidence="1" id="KW-0472">Membrane</keyword>
<protein>
    <submittedName>
        <fullName evidence="2">Uncharacterized protein</fullName>
    </submittedName>
</protein>
<reference evidence="2" key="1">
    <citation type="submission" date="2023-03" db="EMBL/GenBank/DDBJ databases">
        <authorList>
            <person name="Shen W."/>
            <person name="Cai J."/>
        </authorList>
    </citation>
    <scope>NUCLEOTIDE SEQUENCE</scope>
    <source>
        <strain evidence="2">K72-2</strain>
    </source>
</reference>
<accession>A0AAW8UQU5</accession>
<dbReference type="EMBL" id="JARQDV010000018">
    <property type="protein sequence ID" value="MDT2966112.1"/>
    <property type="molecule type" value="Genomic_DNA"/>
</dbReference>
<dbReference type="Proteomes" id="UP001268896">
    <property type="component" value="Unassembled WGS sequence"/>
</dbReference>
<evidence type="ECO:0000256" key="1">
    <source>
        <dbReference type="SAM" id="Phobius"/>
    </source>
</evidence>
<proteinExistence type="predicted"/>
<sequence>MNKKEIKIVKGIVWFLSVITLTNFFTRILENDANINIWVTRGIGCLIAAALGLVLYKYFYCKTFKFENKFHRN</sequence>
<feature type="transmembrane region" description="Helical" evidence="1">
    <location>
        <begin position="35"/>
        <end position="56"/>
    </location>
</feature>